<evidence type="ECO:0000256" key="1">
    <source>
        <dbReference type="ARBA" id="ARBA00004571"/>
    </source>
</evidence>
<dbReference type="EMBL" id="LRQG01000092">
    <property type="protein sequence ID" value="KXA39404.1"/>
    <property type="molecule type" value="Genomic_DNA"/>
</dbReference>
<gene>
    <name evidence="13" type="ORF">HMPREF3226_01239</name>
</gene>
<keyword evidence="2 8" id="KW-0813">Transport</keyword>
<dbReference type="InterPro" id="IPR000531">
    <property type="entry name" value="Beta-barrel_TonB"/>
</dbReference>
<dbReference type="PATRIC" id="fig|28128.5.peg.1263"/>
<dbReference type="Pfam" id="PF13715">
    <property type="entry name" value="CarbopepD_reg_2"/>
    <property type="match status" value="1"/>
</dbReference>
<protein>
    <submittedName>
        <fullName evidence="13">TonB-dependent receptor</fullName>
    </submittedName>
</protein>
<evidence type="ECO:0000256" key="3">
    <source>
        <dbReference type="ARBA" id="ARBA00022452"/>
    </source>
</evidence>
<comment type="similarity">
    <text evidence="8 9">Belongs to the TonB-dependent receptor family.</text>
</comment>
<keyword evidence="13" id="KW-0675">Receptor</keyword>
<evidence type="ECO:0000256" key="10">
    <source>
        <dbReference type="SAM" id="SignalP"/>
    </source>
</evidence>
<dbReference type="Gene3D" id="2.170.130.10">
    <property type="entry name" value="TonB-dependent receptor, plug domain"/>
    <property type="match status" value="1"/>
</dbReference>
<name>A0A133Q958_9BACT</name>
<evidence type="ECO:0000256" key="9">
    <source>
        <dbReference type="RuleBase" id="RU003357"/>
    </source>
</evidence>
<dbReference type="Pfam" id="PF00593">
    <property type="entry name" value="TonB_dep_Rec_b-barrel"/>
    <property type="match status" value="1"/>
</dbReference>
<dbReference type="InterPro" id="IPR036942">
    <property type="entry name" value="Beta-barrel_TonB_sf"/>
</dbReference>
<dbReference type="Gene3D" id="2.60.40.1120">
    <property type="entry name" value="Carboxypeptidase-like, regulatory domain"/>
    <property type="match status" value="1"/>
</dbReference>
<keyword evidence="10" id="KW-0732">Signal</keyword>
<dbReference type="NCBIfam" id="TIGR04057">
    <property type="entry name" value="SusC_RagA_signa"/>
    <property type="match status" value="1"/>
</dbReference>
<evidence type="ECO:0000256" key="8">
    <source>
        <dbReference type="PROSITE-ProRule" id="PRU01360"/>
    </source>
</evidence>
<reference evidence="14" key="1">
    <citation type="submission" date="2016-01" db="EMBL/GenBank/DDBJ databases">
        <authorList>
            <person name="Mitreva M."/>
            <person name="Pepin K.H."/>
            <person name="Mihindukulasuriya K.A."/>
            <person name="Fulton R."/>
            <person name="Fronick C."/>
            <person name="O'Laughlin M."/>
            <person name="Miner T."/>
            <person name="Herter B."/>
            <person name="Rosa B.A."/>
            <person name="Cordes M."/>
            <person name="Tomlinson C."/>
            <person name="Wollam A."/>
            <person name="Palsikar V.B."/>
            <person name="Mardis E.R."/>
            <person name="Wilson R.K."/>
        </authorList>
    </citation>
    <scope>NUCLEOTIDE SEQUENCE [LARGE SCALE GENOMIC DNA]</scope>
    <source>
        <strain evidence="14">MJR7716</strain>
    </source>
</reference>
<dbReference type="FunFam" id="2.60.40.1120:FF:000003">
    <property type="entry name" value="Outer membrane protein Omp121"/>
    <property type="match status" value="1"/>
</dbReference>
<accession>A0A133Q958</accession>
<keyword evidence="4 8" id="KW-0812">Transmembrane</keyword>
<keyword evidence="6 8" id="KW-0472">Membrane</keyword>
<keyword evidence="7 8" id="KW-0998">Cell outer membrane</keyword>
<dbReference type="SUPFAM" id="SSF56935">
    <property type="entry name" value="Porins"/>
    <property type="match status" value="1"/>
</dbReference>
<dbReference type="Proteomes" id="UP000070533">
    <property type="component" value="Unassembled WGS sequence"/>
</dbReference>
<dbReference type="Gene3D" id="2.40.170.20">
    <property type="entry name" value="TonB-dependent receptor, beta-barrel domain"/>
    <property type="match status" value="1"/>
</dbReference>
<dbReference type="SUPFAM" id="SSF49464">
    <property type="entry name" value="Carboxypeptidase regulatory domain-like"/>
    <property type="match status" value="1"/>
</dbReference>
<dbReference type="InterPro" id="IPR023997">
    <property type="entry name" value="TonB-dep_OMP_SusC/RagA_CS"/>
</dbReference>
<sequence>MMKQVKSKIPVRMLTLLLGLILSISAFAQSTVNGHVKDATGEPVIGASILINGTTDGTVTDLDGNFVLNVQPGATLTISYIGYQKQQVTAVDGMVVTLQEDAAQQLNEVVVIGYGAVKKSDLTGSVLAMKPDGKNKGVIVNPQDMLAGKAAGVSVISNDGTPGGGAQIRIRGGASLNASNDPLIVIDGLAIDNNGVKGVSNILSTINPQDIESFNVLKDASATAIYGSRGSNGVIIITTKKGRRGLNISYAGSVTMSMKKKTIDVMDGNQYRDFIKNIFGENSDQYKMLGTANTNWQDEIYRTAWSHDHNVTVSGSTQLGEANSLPYRVSVGYTDQQGILKTSDFKRYTAAVNLSPSFFNDHLNMNLNAKGMYAKSQFADGGAIGAAVWMDPTQAINAFTSPYHTAMPGIDQALTNFGGYFQWPTDGSALNDNMWKYTKFNEATANPLSLLNLMDDHANSRQFIGSADFDYKVHGFEDLRLHLTLGADIAKGKQTTNKLPAYPGSIYYGSYGSEEIFKRNLSLSAYAQYFKDFNEKHHFDIMAGYEYQSFYQNKNNDYVGYYASTNNDASLAGTARPHTPYYFATDHYLVSFFGRANYTLMDRYMITATVRDDGSSRFKNHWAIFPSFAFAWKIKDENKFRDIKWLSDLKLRLGWGMTGQQEGVADYGWVATYEKSTGTNGYYPLIDMNGDGKITAEDGILYRPANRTPDLKWETTTTYNVGLDFGLWNQRLSGTVDWYFRKTTDLLNYAPYAAMGLFKNQAWQNIGSMNNTGVEVQLDWKAVQAKDFYWTIGYNFTYNYNKITDLSGVTTGGMPVQTGDDAGGLFNKVLAHQVGYAANSFYVYQQVYDKNGKPIENQVVDRNGDGQINSADRYIYKTAAPPVTMGLTSRMDYKNFDFGFTLRASIGNYVFNNIESTSANMSPGSIYAQNAYLANRPIMSLEKNWQTNENTAQQSDLYVHNASFLKVDNITLGYSFTDLFKSDSWKGIGGRIYATAANVFTFTKYNGIDPETKNGIDNNLYPRPFSVILGLNLNF</sequence>
<evidence type="ECO:0000256" key="4">
    <source>
        <dbReference type="ARBA" id="ARBA00022692"/>
    </source>
</evidence>
<evidence type="ECO:0000313" key="13">
    <source>
        <dbReference type="EMBL" id="KXA39404.1"/>
    </source>
</evidence>
<evidence type="ECO:0000313" key="14">
    <source>
        <dbReference type="Proteomes" id="UP000070533"/>
    </source>
</evidence>
<keyword evidence="5 9" id="KW-0798">TonB box</keyword>
<dbReference type="InterPro" id="IPR012910">
    <property type="entry name" value="Plug_dom"/>
</dbReference>
<evidence type="ECO:0000256" key="5">
    <source>
        <dbReference type="ARBA" id="ARBA00023077"/>
    </source>
</evidence>
<dbReference type="STRING" id="28128.HMPREF3226_01239"/>
<keyword evidence="14" id="KW-1185">Reference proteome</keyword>
<keyword evidence="3 8" id="KW-1134">Transmembrane beta strand</keyword>
<dbReference type="AlphaFoldDB" id="A0A133Q958"/>
<organism evidence="13 14">
    <name type="scientific">Prevotella corporis</name>
    <dbReference type="NCBI Taxonomy" id="28128"/>
    <lineage>
        <taxon>Bacteria</taxon>
        <taxon>Pseudomonadati</taxon>
        <taxon>Bacteroidota</taxon>
        <taxon>Bacteroidia</taxon>
        <taxon>Bacteroidales</taxon>
        <taxon>Prevotellaceae</taxon>
        <taxon>Prevotella</taxon>
    </lineage>
</organism>
<evidence type="ECO:0000256" key="2">
    <source>
        <dbReference type="ARBA" id="ARBA00022448"/>
    </source>
</evidence>
<evidence type="ECO:0000259" key="11">
    <source>
        <dbReference type="Pfam" id="PF00593"/>
    </source>
</evidence>
<proteinExistence type="inferred from homology"/>
<dbReference type="InterPro" id="IPR008969">
    <property type="entry name" value="CarboxyPept-like_regulatory"/>
</dbReference>
<comment type="subcellular location">
    <subcellularLocation>
        <location evidence="1 8">Cell outer membrane</location>
        <topology evidence="1 8">Multi-pass membrane protein</topology>
    </subcellularLocation>
</comment>
<dbReference type="eggNOG" id="COG4771">
    <property type="taxonomic scope" value="Bacteria"/>
</dbReference>
<feature type="domain" description="TonB-dependent receptor plug" evidence="12">
    <location>
        <begin position="119"/>
        <end position="234"/>
    </location>
</feature>
<feature type="chain" id="PRO_5007458558" evidence="10">
    <location>
        <begin position="29"/>
        <end position="1035"/>
    </location>
</feature>
<dbReference type="InterPro" id="IPR037066">
    <property type="entry name" value="Plug_dom_sf"/>
</dbReference>
<dbReference type="PROSITE" id="PS52016">
    <property type="entry name" value="TONB_DEPENDENT_REC_3"/>
    <property type="match status" value="1"/>
</dbReference>
<evidence type="ECO:0000256" key="7">
    <source>
        <dbReference type="ARBA" id="ARBA00023237"/>
    </source>
</evidence>
<evidence type="ECO:0000259" key="12">
    <source>
        <dbReference type="Pfam" id="PF07715"/>
    </source>
</evidence>
<feature type="domain" description="TonB-dependent receptor-like beta-barrel" evidence="11">
    <location>
        <begin position="414"/>
        <end position="995"/>
    </location>
</feature>
<comment type="caution">
    <text evidence="13">The sequence shown here is derived from an EMBL/GenBank/DDBJ whole genome shotgun (WGS) entry which is preliminary data.</text>
</comment>
<feature type="signal peptide" evidence="10">
    <location>
        <begin position="1"/>
        <end position="28"/>
    </location>
</feature>
<evidence type="ECO:0000256" key="6">
    <source>
        <dbReference type="ARBA" id="ARBA00023136"/>
    </source>
</evidence>
<dbReference type="InterPro" id="IPR023996">
    <property type="entry name" value="TonB-dep_OMP_SusC/RagA"/>
</dbReference>
<dbReference type="Pfam" id="PF07715">
    <property type="entry name" value="Plug"/>
    <property type="match status" value="1"/>
</dbReference>
<dbReference type="GO" id="GO:0009279">
    <property type="term" value="C:cell outer membrane"/>
    <property type="evidence" value="ECO:0007669"/>
    <property type="project" value="UniProtKB-SubCell"/>
</dbReference>
<dbReference type="NCBIfam" id="TIGR04056">
    <property type="entry name" value="OMP_RagA_SusC"/>
    <property type="match status" value="1"/>
</dbReference>
<dbReference type="InterPro" id="IPR039426">
    <property type="entry name" value="TonB-dep_rcpt-like"/>
</dbReference>